<feature type="domain" description="Acyl-ACP thioesterase-like C-terminal" evidence="9">
    <location>
        <begin position="152"/>
        <end position="205"/>
    </location>
</feature>
<accession>C0CJF7</accession>
<comment type="caution">
    <text evidence="10">The sequence shown here is derived from an EMBL/GenBank/DDBJ whole genome shotgun (WGS) entry which is preliminary data.</text>
</comment>
<dbReference type="InterPro" id="IPR049427">
    <property type="entry name" value="Acyl-ACP_TE_C"/>
</dbReference>
<dbReference type="PANTHER" id="PTHR31727">
    <property type="entry name" value="OLEOYL-ACYL CARRIER PROTEIN THIOESTERASE 1, CHLOROPLASTIC"/>
    <property type="match status" value="1"/>
</dbReference>
<dbReference type="SUPFAM" id="SSF54637">
    <property type="entry name" value="Thioesterase/thiol ester dehydrase-isomerase"/>
    <property type="match status" value="2"/>
</dbReference>
<comment type="similarity">
    <text evidence="1">Belongs to the acyl-ACP thioesterase family.</text>
</comment>
<protein>
    <recommendedName>
        <fullName evidence="12">Acyl-ACP thioesterase</fullName>
    </recommendedName>
</protein>
<dbReference type="InterPro" id="IPR045023">
    <property type="entry name" value="FATA/B"/>
</dbReference>
<reference evidence="10 11" key="2">
    <citation type="submission" date="2009-02" db="EMBL/GenBank/DDBJ databases">
        <title>Draft genome sequence of Blautia hydrogenotrophica DSM 10507 (Ruminococcus hydrogenotrophicus DSM 10507).</title>
        <authorList>
            <person name="Sudarsanam P."/>
            <person name="Ley R."/>
            <person name="Guruge J."/>
            <person name="Turnbaugh P.J."/>
            <person name="Mahowald M."/>
            <person name="Liep D."/>
            <person name="Gordon J."/>
        </authorList>
    </citation>
    <scope>NUCLEOTIDE SEQUENCE [LARGE SCALE GENOMIC DNA]</scope>
    <source>
        <strain evidence="11">DSM 10507 / JCM 14656 / S5a33</strain>
    </source>
</reference>
<evidence type="ECO:0008006" key="12">
    <source>
        <dbReference type="Google" id="ProtNLM"/>
    </source>
</evidence>
<evidence type="ECO:0000256" key="4">
    <source>
        <dbReference type="ARBA" id="ARBA00022832"/>
    </source>
</evidence>
<reference evidence="10 11" key="1">
    <citation type="submission" date="2009-01" db="EMBL/GenBank/DDBJ databases">
        <authorList>
            <person name="Fulton L."/>
            <person name="Clifton S."/>
            <person name="Fulton B."/>
            <person name="Xu J."/>
            <person name="Minx P."/>
            <person name="Pepin K.H."/>
            <person name="Johnson M."/>
            <person name="Bhonagiri V."/>
            <person name="Nash W.E."/>
            <person name="Mardis E.R."/>
            <person name="Wilson R.K."/>
        </authorList>
    </citation>
    <scope>NUCLEOTIDE SEQUENCE [LARGE SCALE GENOMIC DNA]</scope>
    <source>
        <strain evidence="11">DSM 10507 / JCM 14656 / S5a33</strain>
    </source>
</reference>
<dbReference type="AlphaFoldDB" id="C0CJF7"/>
<keyword evidence="11" id="KW-1185">Reference proteome</keyword>
<gene>
    <name evidence="10" type="ORF">RUMHYD_00955</name>
</gene>
<keyword evidence="2" id="KW-0444">Lipid biosynthesis</keyword>
<dbReference type="Proteomes" id="UP000003100">
    <property type="component" value="Unassembled WGS sequence"/>
</dbReference>
<keyword evidence="5" id="KW-0809">Transit peptide</keyword>
<dbReference type="InterPro" id="IPR002864">
    <property type="entry name" value="Acyl-ACP_thioesterase_NHD"/>
</dbReference>
<dbReference type="EMBL" id="ACBZ01000043">
    <property type="protein sequence ID" value="EEG50067.1"/>
    <property type="molecule type" value="Genomic_DNA"/>
</dbReference>
<evidence type="ECO:0000313" key="11">
    <source>
        <dbReference type="Proteomes" id="UP000003100"/>
    </source>
</evidence>
<evidence type="ECO:0000256" key="5">
    <source>
        <dbReference type="ARBA" id="ARBA00022946"/>
    </source>
</evidence>
<evidence type="ECO:0000259" key="8">
    <source>
        <dbReference type="Pfam" id="PF01643"/>
    </source>
</evidence>
<dbReference type="Pfam" id="PF01643">
    <property type="entry name" value="Acyl-ACP_TE"/>
    <property type="match status" value="1"/>
</dbReference>
<keyword evidence="7" id="KW-0275">Fatty acid biosynthesis</keyword>
<evidence type="ECO:0000256" key="1">
    <source>
        <dbReference type="ARBA" id="ARBA00006500"/>
    </source>
</evidence>
<sequence>MGYQFRSRVRYSEIDEDGKLTLPAILNYFQDCCTFHSEDVGLGMKKLRKIHRGWVLSSWQIIVERYPEHGEELTVETWPYDFKGFMGMRNFILRTSQGESLCKANTLWSFMNTDSGMPVKLQPENTQGYQLEPKLEMEYAPRKIGLLSQGEKRESFLVQKHHLDTNHHVNNSQYITMATEYLPKDFEIWQMRAEYKMQARLGERIIPWVSEEPKRCVVSLNQETGKPYAIVEFSKKEK</sequence>
<evidence type="ECO:0000256" key="7">
    <source>
        <dbReference type="ARBA" id="ARBA00023160"/>
    </source>
</evidence>
<evidence type="ECO:0000259" key="9">
    <source>
        <dbReference type="Pfam" id="PF20791"/>
    </source>
</evidence>
<dbReference type="CDD" id="cd00586">
    <property type="entry name" value="4HBT"/>
    <property type="match status" value="1"/>
</dbReference>
<dbReference type="GO" id="GO:0016297">
    <property type="term" value="F:fatty acyl-[ACP] hydrolase activity"/>
    <property type="evidence" value="ECO:0007669"/>
    <property type="project" value="InterPro"/>
</dbReference>
<dbReference type="eggNOG" id="COG3884">
    <property type="taxonomic scope" value="Bacteria"/>
</dbReference>
<dbReference type="GO" id="GO:0000036">
    <property type="term" value="F:acyl carrier activity"/>
    <property type="evidence" value="ECO:0007669"/>
    <property type="project" value="TreeGrafter"/>
</dbReference>
<dbReference type="Gene3D" id="3.10.129.10">
    <property type="entry name" value="Hotdog Thioesterase"/>
    <property type="match status" value="1"/>
</dbReference>
<feature type="domain" description="Acyl-ACP thioesterase N-terminal hotdog" evidence="8">
    <location>
        <begin position="6"/>
        <end position="129"/>
    </location>
</feature>
<dbReference type="RefSeq" id="WP_005946646.1">
    <property type="nucleotide sequence ID" value="NZ_CP136423.1"/>
</dbReference>
<evidence type="ECO:0000313" key="10">
    <source>
        <dbReference type="EMBL" id="EEG50067.1"/>
    </source>
</evidence>
<evidence type="ECO:0000256" key="3">
    <source>
        <dbReference type="ARBA" id="ARBA00022801"/>
    </source>
</evidence>
<dbReference type="GeneID" id="86820103"/>
<dbReference type="PANTHER" id="PTHR31727:SF6">
    <property type="entry name" value="OLEOYL-ACYL CARRIER PROTEIN THIOESTERASE 1, CHLOROPLASTIC"/>
    <property type="match status" value="1"/>
</dbReference>
<evidence type="ECO:0000256" key="6">
    <source>
        <dbReference type="ARBA" id="ARBA00023098"/>
    </source>
</evidence>
<keyword evidence="4" id="KW-0276">Fatty acid metabolism</keyword>
<dbReference type="Pfam" id="PF20791">
    <property type="entry name" value="Acyl-ACP_TE_C"/>
    <property type="match status" value="1"/>
</dbReference>
<organism evidence="10 11">
    <name type="scientific">Blautia hydrogenotrophica (strain DSM 10507 / JCM 14656 / S5a33)</name>
    <name type="common">Ruminococcus hydrogenotrophicus</name>
    <dbReference type="NCBI Taxonomy" id="476272"/>
    <lineage>
        <taxon>Bacteria</taxon>
        <taxon>Bacillati</taxon>
        <taxon>Bacillota</taxon>
        <taxon>Clostridia</taxon>
        <taxon>Lachnospirales</taxon>
        <taxon>Lachnospiraceae</taxon>
        <taxon>Blautia</taxon>
    </lineage>
</organism>
<dbReference type="PATRIC" id="fig|476272.21.peg.2301"/>
<dbReference type="HOGENOM" id="CLU_045466_2_1_9"/>
<evidence type="ECO:0000256" key="2">
    <source>
        <dbReference type="ARBA" id="ARBA00022516"/>
    </source>
</evidence>
<dbReference type="InterPro" id="IPR029069">
    <property type="entry name" value="HotDog_dom_sf"/>
</dbReference>
<keyword evidence="6" id="KW-0443">Lipid metabolism</keyword>
<proteinExistence type="inferred from homology"/>
<name>C0CJF7_BLAHS</name>
<keyword evidence="3" id="KW-0378">Hydrolase</keyword>